<dbReference type="EMBL" id="JACHLZ010000001">
    <property type="protein sequence ID" value="MBB5831817.1"/>
    <property type="molecule type" value="Genomic_DNA"/>
</dbReference>
<feature type="transmembrane region" description="Helical" evidence="7">
    <location>
        <begin position="226"/>
        <end position="250"/>
    </location>
</feature>
<protein>
    <recommendedName>
        <fullName evidence="7">TVP38/TMEM64 family membrane protein</fullName>
    </recommendedName>
</protein>
<evidence type="ECO:0000256" key="6">
    <source>
        <dbReference type="ARBA" id="ARBA00023136"/>
    </source>
</evidence>
<keyword evidence="5 7" id="KW-1133">Transmembrane helix</keyword>
<dbReference type="AlphaFoldDB" id="A0A841ACZ4"/>
<evidence type="ECO:0000256" key="7">
    <source>
        <dbReference type="RuleBase" id="RU366058"/>
    </source>
</evidence>
<feature type="transmembrane region" description="Helical" evidence="7">
    <location>
        <begin position="68"/>
        <end position="89"/>
    </location>
</feature>
<dbReference type="InterPro" id="IPR015414">
    <property type="entry name" value="TMEM64"/>
</dbReference>
<dbReference type="RefSeq" id="WP_184325227.1">
    <property type="nucleotide sequence ID" value="NZ_JACHLZ010000001.1"/>
</dbReference>
<keyword evidence="4 7" id="KW-0812">Transmembrane</keyword>
<comment type="similarity">
    <text evidence="2 7">Belongs to the TVP38/TMEM64 family.</text>
</comment>
<evidence type="ECO:0000313" key="11">
    <source>
        <dbReference type="Proteomes" id="UP000588158"/>
    </source>
</evidence>
<keyword evidence="6 7" id="KW-0472">Membrane</keyword>
<evidence type="ECO:0000313" key="10">
    <source>
        <dbReference type="EMBL" id="MBB5831817.1"/>
    </source>
</evidence>
<comment type="subcellular location">
    <subcellularLocation>
        <location evidence="1 7">Cell membrane</location>
        <topology evidence="1 7">Multi-pass membrane protein</topology>
    </subcellularLocation>
</comment>
<gene>
    <name evidence="10" type="ORF">HNR70_001630</name>
</gene>
<dbReference type="PANTHER" id="PTHR12677:SF49">
    <property type="entry name" value="TVP38_TMEM64 FAMILY MEMBRANE PROTEIN"/>
    <property type="match status" value="1"/>
</dbReference>
<dbReference type="GO" id="GO:0005886">
    <property type="term" value="C:plasma membrane"/>
    <property type="evidence" value="ECO:0007669"/>
    <property type="project" value="UniProtKB-SubCell"/>
</dbReference>
<dbReference type="Proteomes" id="UP000588158">
    <property type="component" value="Unassembled WGS sequence"/>
</dbReference>
<feature type="region of interest" description="Disordered" evidence="8">
    <location>
        <begin position="1"/>
        <end position="59"/>
    </location>
</feature>
<keyword evidence="11" id="KW-1185">Reference proteome</keyword>
<comment type="caution">
    <text evidence="7">Lacks conserved residue(s) required for the propagation of feature annotation.</text>
</comment>
<proteinExistence type="inferred from homology"/>
<evidence type="ECO:0000256" key="2">
    <source>
        <dbReference type="ARBA" id="ARBA00008640"/>
    </source>
</evidence>
<organism evidence="10 11">
    <name type="scientific">Brachybacterium aquaticum</name>
    <dbReference type="NCBI Taxonomy" id="1432564"/>
    <lineage>
        <taxon>Bacteria</taxon>
        <taxon>Bacillati</taxon>
        <taxon>Actinomycetota</taxon>
        <taxon>Actinomycetes</taxon>
        <taxon>Micrococcales</taxon>
        <taxon>Dermabacteraceae</taxon>
        <taxon>Brachybacterium</taxon>
    </lineage>
</organism>
<dbReference type="PANTHER" id="PTHR12677">
    <property type="entry name" value="GOLGI APPARATUS MEMBRANE PROTEIN TVP38-RELATED"/>
    <property type="match status" value="1"/>
</dbReference>
<sequence length="255" mass="26680">MSTHTGTIPVVAVPSAPSLPSRKSTSPAPAPAVRTAPATSTAPASPTAPAADGSAAETAPRRRDPLLIAVRLSPLLGLAASIAMVVWGLDTGVLRSLVNLQAFIDSLGAWGPVAFLVVSAASVVFPIVPGGLLVIAGPVLFGPVEGTLYNYVAVCAGSMMNFAIGRHVGLDLIERMFGVRTVEKFLGWTRSAHFTRAFATAIALPVAPDDLLCYIAGTTRVRWRTYALIILLCKPWALIAYGLGVSALLLRFLPW</sequence>
<feature type="compositionally biased region" description="Low complexity" evidence="8">
    <location>
        <begin position="9"/>
        <end position="58"/>
    </location>
</feature>
<keyword evidence="3 7" id="KW-1003">Cell membrane</keyword>
<evidence type="ECO:0000256" key="1">
    <source>
        <dbReference type="ARBA" id="ARBA00004651"/>
    </source>
</evidence>
<reference evidence="10 11" key="1">
    <citation type="submission" date="2020-08" db="EMBL/GenBank/DDBJ databases">
        <title>Sequencing the genomes of 1000 actinobacteria strains.</title>
        <authorList>
            <person name="Klenk H.-P."/>
        </authorList>
    </citation>
    <scope>NUCLEOTIDE SEQUENCE [LARGE SCALE GENOMIC DNA]</scope>
    <source>
        <strain evidence="10 11">DSM 28796</strain>
    </source>
</reference>
<feature type="domain" description="VTT" evidence="9">
    <location>
        <begin position="128"/>
        <end position="244"/>
    </location>
</feature>
<accession>A0A841ACZ4</accession>
<dbReference type="InterPro" id="IPR032816">
    <property type="entry name" value="VTT_dom"/>
</dbReference>
<feature type="transmembrane region" description="Helical" evidence="7">
    <location>
        <begin position="109"/>
        <end position="136"/>
    </location>
</feature>
<feature type="transmembrane region" description="Helical" evidence="7">
    <location>
        <begin position="148"/>
        <end position="168"/>
    </location>
</feature>
<evidence type="ECO:0000256" key="5">
    <source>
        <dbReference type="ARBA" id="ARBA00022989"/>
    </source>
</evidence>
<evidence type="ECO:0000256" key="3">
    <source>
        <dbReference type="ARBA" id="ARBA00022475"/>
    </source>
</evidence>
<evidence type="ECO:0000259" key="9">
    <source>
        <dbReference type="Pfam" id="PF09335"/>
    </source>
</evidence>
<evidence type="ECO:0000256" key="8">
    <source>
        <dbReference type="SAM" id="MobiDB-lite"/>
    </source>
</evidence>
<comment type="caution">
    <text evidence="10">The sequence shown here is derived from an EMBL/GenBank/DDBJ whole genome shotgun (WGS) entry which is preliminary data.</text>
</comment>
<name>A0A841ACZ4_9MICO</name>
<evidence type="ECO:0000256" key="4">
    <source>
        <dbReference type="ARBA" id="ARBA00022692"/>
    </source>
</evidence>
<dbReference type="Pfam" id="PF09335">
    <property type="entry name" value="VTT_dom"/>
    <property type="match status" value="1"/>
</dbReference>